<proteinExistence type="predicted"/>
<evidence type="ECO:0000313" key="6">
    <source>
        <dbReference type="Proteomes" id="UP000053060"/>
    </source>
</evidence>
<comment type="caution">
    <text evidence="5">The sequence shown here is derived from an EMBL/GenBank/DDBJ whole genome shotgun (WGS) entry which is preliminary data.</text>
</comment>
<dbReference type="SUPFAM" id="SSF56176">
    <property type="entry name" value="FAD-binding/transporter-associated domain-like"/>
    <property type="match status" value="1"/>
</dbReference>
<dbReference type="GO" id="GO:0071949">
    <property type="term" value="F:FAD binding"/>
    <property type="evidence" value="ECO:0007669"/>
    <property type="project" value="InterPro"/>
</dbReference>
<reference evidence="6" key="1">
    <citation type="submission" date="2015-01" db="EMBL/GenBank/DDBJ databases">
        <title>Draft genome sequence of Rhodococcus pyridinivorans strain KG-16, a hydrocarbon-degrading bacterium.</title>
        <authorList>
            <person name="Aggarwal R.K."/>
            <person name="Dawar C."/>
        </authorList>
    </citation>
    <scope>NUCLEOTIDE SEQUENCE [LARGE SCALE GENOMIC DNA]</scope>
    <source>
        <strain evidence="6">KG-16</strain>
    </source>
</reference>
<dbReference type="PROSITE" id="PS51387">
    <property type="entry name" value="FAD_PCMH"/>
    <property type="match status" value="1"/>
</dbReference>
<dbReference type="InterPro" id="IPR036683">
    <property type="entry name" value="CO_DH_flav_C_dom_sf"/>
</dbReference>
<dbReference type="GO" id="GO:0016491">
    <property type="term" value="F:oxidoreductase activity"/>
    <property type="evidence" value="ECO:0007669"/>
    <property type="project" value="UniProtKB-KW"/>
</dbReference>
<dbReference type="InterPro" id="IPR005107">
    <property type="entry name" value="CO_DH_flav_C"/>
</dbReference>
<dbReference type="Proteomes" id="UP000053060">
    <property type="component" value="Unassembled WGS sequence"/>
</dbReference>
<dbReference type="AlphaFoldDB" id="A0A0V9UIK0"/>
<keyword evidence="2" id="KW-0274">FAD</keyword>
<reference evidence="5 6" key="2">
    <citation type="journal article" date="2016" name="Genome Announc.">
        <title>Draft Genome Sequence of a Versatile Hydrocarbon-Degrading Bacterium, Rhodococcus pyridinivorans Strain KG-16, Collected from Oil Fields in India.</title>
        <authorList>
            <person name="Aggarwal R.K."/>
            <person name="Dawar C."/>
            <person name="Phanindranath R."/>
            <person name="Mutnuri L."/>
            <person name="Dayal A.M."/>
        </authorList>
    </citation>
    <scope>NUCLEOTIDE SEQUENCE [LARGE SCALE GENOMIC DNA]</scope>
    <source>
        <strain evidence="5 6">KG-16</strain>
    </source>
</reference>
<dbReference type="InterPro" id="IPR016166">
    <property type="entry name" value="FAD-bd_PCMH"/>
</dbReference>
<dbReference type="PATRIC" id="fig|1441730.3.peg.3085"/>
<gene>
    <name evidence="5" type="ORF">Z045_14840</name>
</gene>
<dbReference type="Pfam" id="PF00941">
    <property type="entry name" value="FAD_binding_5"/>
    <property type="match status" value="1"/>
</dbReference>
<keyword evidence="3" id="KW-0560">Oxidoreductase</keyword>
<dbReference type="InterPro" id="IPR016169">
    <property type="entry name" value="FAD-bd_PCMH_sub2"/>
</dbReference>
<protein>
    <submittedName>
        <fullName evidence="5">Carbon monoxide dehydrogenase</fullName>
    </submittedName>
</protein>
<dbReference type="Gene3D" id="3.30.465.10">
    <property type="match status" value="1"/>
</dbReference>
<evidence type="ECO:0000256" key="3">
    <source>
        <dbReference type="ARBA" id="ARBA00023002"/>
    </source>
</evidence>
<dbReference type="Gene3D" id="3.30.390.50">
    <property type="entry name" value="CO dehydrogenase flavoprotein, C-terminal domain"/>
    <property type="match status" value="1"/>
</dbReference>
<evidence type="ECO:0000259" key="4">
    <source>
        <dbReference type="PROSITE" id="PS51387"/>
    </source>
</evidence>
<evidence type="ECO:0000313" key="5">
    <source>
        <dbReference type="EMBL" id="KSZ57844.1"/>
    </source>
</evidence>
<dbReference type="PANTHER" id="PTHR42659">
    <property type="entry name" value="XANTHINE DEHYDROGENASE SUBUNIT C-RELATED"/>
    <property type="match status" value="1"/>
</dbReference>
<evidence type="ECO:0000256" key="2">
    <source>
        <dbReference type="ARBA" id="ARBA00022827"/>
    </source>
</evidence>
<dbReference type="Pfam" id="PF03450">
    <property type="entry name" value="CO_deh_flav_C"/>
    <property type="match status" value="1"/>
</dbReference>
<evidence type="ECO:0000256" key="1">
    <source>
        <dbReference type="ARBA" id="ARBA00022630"/>
    </source>
</evidence>
<organism evidence="5 6">
    <name type="scientific">Rhodococcus pyridinivorans KG-16</name>
    <dbReference type="NCBI Taxonomy" id="1441730"/>
    <lineage>
        <taxon>Bacteria</taxon>
        <taxon>Bacillati</taxon>
        <taxon>Actinomycetota</taxon>
        <taxon>Actinomycetes</taxon>
        <taxon>Mycobacteriales</taxon>
        <taxon>Nocardiaceae</taxon>
        <taxon>Rhodococcus</taxon>
    </lineage>
</organism>
<dbReference type="EMBL" id="AZXY01000007">
    <property type="protein sequence ID" value="KSZ57844.1"/>
    <property type="molecule type" value="Genomic_DNA"/>
</dbReference>
<dbReference type="FunFam" id="3.30.465.10:FF:000017">
    <property type="entry name" value="Xanthine dehydrogenase, FAD binding subunit"/>
    <property type="match status" value="1"/>
</dbReference>
<dbReference type="InterPro" id="IPR036318">
    <property type="entry name" value="FAD-bd_PCMH-like_sf"/>
</dbReference>
<sequence length="284" mass="29864">MIPAPFDYVAPSSIDEAVAALTEAGEDAKVIAGGQSLMPVLRLRMAAPTVLVDLGRIPELRGIRDDGDALVIGATTTHHDVLHDPLVAEHARLLAEATATVADPQIRHRGTFGGSLVHADPAGDLAAPAVALEATFTVAGPSGRRTIATDDFFQDYFTTAVEPGEILVEVRIPKHTGWSARYEKFHRAAQQWSIVGVAATLQASGGTIERARIALTNMAAVPVRARGVEESLVGKPATAETIREAAELATDGTAPMTDGNADAEYRSHLARVLTRRAVTTASGV</sequence>
<name>A0A0V9UIK0_9NOCA</name>
<dbReference type="SUPFAM" id="SSF55447">
    <property type="entry name" value="CO dehydrogenase flavoprotein C-terminal domain-like"/>
    <property type="match status" value="1"/>
</dbReference>
<dbReference type="SMART" id="SM01092">
    <property type="entry name" value="CO_deh_flav_C"/>
    <property type="match status" value="1"/>
</dbReference>
<dbReference type="RefSeq" id="WP_060652543.1">
    <property type="nucleotide sequence ID" value="NZ_AZXY01000007.1"/>
</dbReference>
<dbReference type="InterPro" id="IPR016167">
    <property type="entry name" value="FAD-bd_PCMH_sub1"/>
</dbReference>
<dbReference type="InterPro" id="IPR051312">
    <property type="entry name" value="Diverse_Substr_Oxidored"/>
</dbReference>
<dbReference type="InterPro" id="IPR002346">
    <property type="entry name" value="Mopterin_DH_FAD-bd"/>
</dbReference>
<dbReference type="Gene3D" id="3.30.43.10">
    <property type="entry name" value="Uridine Diphospho-n-acetylenolpyruvylglucosamine Reductase, domain 2"/>
    <property type="match status" value="1"/>
</dbReference>
<feature type="domain" description="FAD-binding PCMH-type" evidence="4">
    <location>
        <begin position="1"/>
        <end position="177"/>
    </location>
</feature>
<keyword evidence="1" id="KW-0285">Flavoprotein</keyword>
<accession>A0A0V9UIK0</accession>
<dbReference type="PANTHER" id="PTHR42659:SF2">
    <property type="entry name" value="XANTHINE DEHYDROGENASE SUBUNIT C-RELATED"/>
    <property type="match status" value="1"/>
</dbReference>